<dbReference type="Pfam" id="PF00015">
    <property type="entry name" value="MCPsignal"/>
    <property type="match status" value="1"/>
</dbReference>
<dbReference type="CDD" id="cd06225">
    <property type="entry name" value="HAMP"/>
    <property type="match status" value="1"/>
</dbReference>
<keyword evidence="3" id="KW-0997">Cell inner membrane</keyword>
<dbReference type="SMART" id="SM00283">
    <property type="entry name" value="MA"/>
    <property type="match status" value="1"/>
</dbReference>
<evidence type="ECO:0000313" key="14">
    <source>
        <dbReference type="EMBL" id="VFQ43158.1"/>
    </source>
</evidence>
<dbReference type="GO" id="GO:0007165">
    <property type="term" value="P:signal transduction"/>
    <property type="evidence" value="ECO:0007669"/>
    <property type="project" value="UniProtKB-KW"/>
</dbReference>
<name>A0A4V6IKZ6_9BACT</name>
<dbReference type="InterPro" id="IPR003660">
    <property type="entry name" value="HAMP_dom"/>
</dbReference>
<proteinExistence type="inferred from homology"/>
<dbReference type="Gene3D" id="3.30.450.20">
    <property type="entry name" value="PAS domain"/>
    <property type="match status" value="1"/>
</dbReference>
<evidence type="ECO:0000256" key="6">
    <source>
        <dbReference type="ARBA" id="ARBA00023136"/>
    </source>
</evidence>
<dbReference type="GO" id="GO:0006935">
    <property type="term" value="P:chemotaxis"/>
    <property type="evidence" value="ECO:0007669"/>
    <property type="project" value="InterPro"/>
</dbReference>
<keyword evidence="2" id="KW-1003">Cell membrane</keyword>
<evidence type="ECO:0000313" key="15">
    <source>
        <dbReference type="Proteomes" id="UP000507962"/>
    </source>
</evidence>
<gene>
    <name evidence="14" type="ORF">MSL71_7860</name>
</gene>
<reference evidence="14 15" key="1">
    <citation type="submission" date="2019-03" db="EMBL/GenBank/DDBJ databases">
        <authorList>
            <person name="Nijsse B."/>
        </authorList>
    </citation>
    <scope>NUCLEOTIDE SEQUENCE [LARGE SCALE GENOMIC DNA]</scope>
    <source>
        <strain evidence="14">Desulfoluna butyratoxydans MSL71</strain>
    </source>
</reference>
<feature type="transmembrane region" description="Helical" evidence="10">
    <location>
        <begin position="12"/>
        <end position="30"/>
    </location>
</feature>
<keyword evidence="6 10" id="KW-0472">Membrane</keyword>
<evidence type="ECO:0000259" key="13">
    <source>
        <dbReference type="PROSITE" id="PS50885"/>
    </source>
</evidence>
<comment type="subcellular location">
    <subcellularLocation>
        <location evidence="1">Cell inner membrane</location>
        <topology evidence="1">Multi-pass membrane protein</topology>
    </subcellularLocation>
</comment>
<keyword evidence="4 10" id="KW-0812">Transmembrane</keyword>
<feature type="transmembrane region" description="Helical" evidence="10">
    <location>
        <begin position="206"/>
        <end position="231"/>
    </location>
</feature>
<evidence type="ECO:0000256" key="1">
    <source>
        <dbReference type="ARBA" id="ARBA00004429"/>
    </source>
</evidence>
<dbReference type="Gene3D" id="1.10.287.950">
    <property type="entry name" value="Methyl-accepting chemotaxis protein"/>
    <property type="match status" value="1"/>
</dbReference>
<dbReference type="GO" id="GO:0005886">
    <property type="term" value="C:plasma membrane"/>
    <property type="evidence" value="ECO:0007669"/>
    <property type="project" value="UniProtKB-SubCell"/>
</dbReference>
<dbReference type="Pfam" id="PF17200">
    <property type="entry name" value="sCache_2"/>
    <property type="match status" value="1"/>
</dbReference>
<dbReference type="AlphaFoldDB" id="A0A4V6IKZ6"/>
<dbReference type="Proteomes" id="UP000507962">
    <property type="component" value="Unassembled WGS sequence"/>
</dbReference>
<evidence type="ECO:0000256" key="9">
    <source>
        <dbReference type="PROSITE-ProRule" id="PRU00284"/>
    </source>
</evidence>
<feature type="domain" description="Methyl-accepting transducer" evidence="11">
    <location>
        <begin position="295"/>
        <end position="538"/>
    </location>
</feature>
<feature type="domain" description="HAMP" evidence="13">
    <location>
        <begin position="229"/>
        <end position="283"/>
    </location>
</feature>
<comment type="similarity">
    <text evidence="8">Belongs to the methyl-accepting chemotaxis (MCP) protein family.</text>
</comment>
<protein>
    <submittedName>
        <fullName evidence="14">Methyl-accepting chemotaxis protein (Mcp) signalling domain</fullName>
    </submittedName>
</protein>
<evidence type="ECO:0000259" key="11">
    <source>
        <dbReference type="PROSITE" id="PS50111"/>
    </source>
</evidence>
<evidence type="ECO:0000256" key="4">
    <source>
        <dbReference type="ARBA" id="ARBA00022692"/>
    </source>
</evidence>
<evidence type="ECO:0000256" key="10">
    <source>
        <dbReference type="SAM" id="Phobius"/>
    </source>
</evidence>
<dbReference type="PANTHER" id="PTHR32089">
    <property type="entry name" value="METHYL-ACCEPTING CHEMOTAXIS PROTEIN MCPB"/>
    <property type="match status" value="1"/>
</dbReference>
<evidence type="ECO:0000259" key="12">
    <source>
        <dbReference type="PROSITE" id="PS50192"/>
    </source>
</evidence>
<dbReference type="PANTHER" id="PTHR32089:SF112">
    <property type="entry name" value="LYSOZYME-LIKE PROTEIN-RELATED"/>
    <property type="match status" value="1"/>
</dbReference>
<dbReference type="EMBL" id="CAADHO010000001">
    <property type="protein sequence ID" value="VFQ43158.1"/>
    <property type="molecule type" value="Genomic_DNA"/>
</dbReference>
<dbReference type="InterPro" id="IPR000727">
    <property type="entry name" value="T_SNARE_dom"/>
</dbReference>
<evidence type="ECO:0000256" key="3">
    <source>
        <dbReference type="ARBA" id="ARBA00022519"/>
    </source>
</evidence>
<dbReference type="PRINTS" id="PR00260">
    <property type="entry name" value="CHEMTRNSDUCR"/>
</dbReference>
<evidence type="ECO:0000256" key="5">
    <source>
        <dbReference type="ARBA" id="ARBA00022989"/>
    </source>
</evidence>
<dbReference type="RefSeq" id="WP_180137341.1">
    <property type="nucleotide sequence ID" value="NZ_CAADHO010000001.1"/>
</dbReference>
<feature type="domain" description="T-SNARE coiled-coil homology" evidence="12">
    <location>
        <begin position="461"/>
        <end position="523"/>
    </location>
</feature>
<organism evidence="14 15">
    <name type="scientific">Desulfoluna butyratoxydans</name>
    <dbReference type="NCBI Taxonomy" id="231438"/>
    <lineage>
        <taxon>Bacteria</taxon>
        <taxon>Pseudomonadati</taxon>
        <taxon>Thermodesulfobacteriota</taxon>
        <taxon>Desulfobacteria</taxon>
        <taxon>Desulfobacterales</taxon>
        <taxon>Desulfolunaceae</taxon>
        <taxon>Desulfoluna</taxon>
    </lineage>
</organism>
<dbReference type="InterPro" id="IPR004090">
    <property type="entry name" value="Chemotax_Me-accpt_rcpt"/>
</dbReference>
<sequence>MLKNVSIKARLFVVVGMVMMLFVGMLFGVFETGRLAKEVGIDAAESMMLERQKETLRVASHTVGEMLGKALKGKTDPAEVRAVVEDRIASLRFGEDKSGYFFVYDKTTAVCVATNLSLAGKELAGVKDSVGVYYVRDLHRAARDGGGFVQYQYKKPGKGIQPKLGYAEMIPGTGLWVGTGVYIDNIDVEKARIEALVSGNVARKGAWVAGLAGAFFLLVILPVILTIAFGISRTLGEAIEGLRGIAEGEGDLTTRLVIKKHDEIGVLAHWINVFIENLQGIVRDVTENARGLNGAANELSAVSTQLSQNADEASSKSRTVAAAAGEMSGSMTSVAAASEQAAGNVGMVAAASEEMSVTVQDIAANSEKASTMTHEAVDKARMASQKVDHLGGSAQEIGKVTEAITEISEQTNLLALNATIEAARAGEAGKGFAVVANEIKALAAQTADATQEIKRQVAGIQGATEETVVEIRSITDVIVEVNDVVATIAAAVEEQAVTTREIAGNVAQAAQGIDEVNSNVAESSMVAENIAQEISVVNATGVELASSSTLLSSHAGELTRLSDALAGMVARFKV</sequence>
<dbReference type="SUPFAM" id="SSF58104">
    <property type="entry name" value="Methyl-accepting chemotaxis protein (MCP) signaling domain"/>
    <property type="match status" value="1"/>
</dbReference>
<evidence type="ECO:0000256" key="8">
    <source>
        <dbReference type="ARBA" id="ARBA00029447"/>
    </source>
</evidence>
<dbReference type="GO" id="GO:0004888">
    <property type="term" value="F:transmembrane signaling receptor activity"/>
    <property type="evidence" value="ECO:0007669"/>
    <property type="project" value="InterPro"/>
</dbReference>
<keyword evidence="7 9" id="KW-0807">Transducer</keyword>
<accession>A0A4V6IKZ6</accession>
<evidence type="ECO:0000256" key="2">
    <source>
        <dbReference type="ARBA" id="ARBA00022475"/>
    </source>
</evidence>
<keyword evidence="15" id="KW-1185">Reference proteome</keyword>
<keyword evidence="5 10" id="KW-1133">Transmembrane helix</keyword>
<dbReference type="PROSITE" id="PS50885">
    <property type="entry name" value="HAMP"/>
    <property type="match status" value="1"/>
</dbReference>
<dbReference type="Gene3D" id="1.10.8.500">
    <property type="entry name" value="HAMP domain in histidine kinase"/>
    <property type="match status" value="1"/>
</dbReference>
<dbReference type="PROSITE" id="PS50111">
    <property type="entry name" value="CHEMOTAXIS_TRANSDUC_2"/>
    <property type="match status" value="1"/>
</dbReference>
<evidence type="ECO:0000256" key="7">
    <source>
        <dbReference type="ARBA" id="ARBA00023224"/>
    </source>
</evidence>
<dbReference type="SMART" id="SM00304">
    <property type="entry name" value="HAMP"/>
    <property type="match status" value="1"/>
</dbReference>
<dbReference type="InterPro" id="IPR033480">
    <property type="entry name" value="sCache_2"/>
</dbReference>
<dbReference type="InterPro" id="IPR004089">
    <property type="entry name" value="MCPsignal_dom"/>
</dbReference>
<dbReference type="PROSITE" id="PS50192">
    <property type="entry name" value="T_SNARE"/>
    <property type="match status" value="1"/>
</dbReference>
<dbReference type="SMART" id="SM01049">
    <property type="entry name" value="Cache_2"/>
    <property type="match status" value="1"/>
</dbReference>